<sequence>METITMKGFDHQKQIDALTEALGHLQKAYSIIEGQGMDSKNKMPRYYESWFEAESGVGSIICYVSDAIGTLVAEDISDVYLAKI</sequence>
<comment type="caution">
    <text evidence="1">The sequence shown here is derived from an EMBL/GenBank/DDBJ whole genome shotgun (WGS) entry which is preliminary data.</text>
</comment>
<accession>A0A2V3PLH0</accession>
<dbReference type="Proteomes" id="UP000247973">
    <property type="component" value="Unassembled WGS sequence"/>
</dbReference>
<dbReference type="RefSeq" id="WP_110311633.1">
    <property type="nucleotide sequence ID" value="NZ_QICL01000022.1"/>
</dbReference>
<evidence type="ECO:0000313" key="1">
    <source>
        <dbReference type="EMBL" id="PXV62085.1"/>
    </source>
</evidence>
<evidence type="ECO:0000313" key="2">
    <source>
        <dbReference type="Proteomes" id="UP000247973"/>
    </source>
</evidence>
<name>A0A2V3PLH0_9BACT</name>
<proteinExistence type="predicted"/>
<keyword evidence="2" id="KW-1185">Reference proteome</keyword>
<dbReference type="EMBL" id="QICL01000022">
    <property type="protein sequence ID" value="PXV62085.1"/>
    <property type="molecule type" value="Genomic_DNA"/>
</dbReference>
<reference evidence="1 2" key="1">
    <citation type="submission" date="2018-03" db="EMBL/GenBank/DDBJ databases">
        <title>Genomic Encyclopedia of Archaeal and Bacterial Type Strains, Phase II (KMG-II): from individual species to whole genera.</title>
        <authorList>
            <person name="Goeker M."/>
        </authorList>
    </citation>
    <scope>NUCLEOTIDE SEQUENCE [LARGE SCALE GENOMIC DNA]</scope>
    <source>
        <strain evidence="1 2">DSM 100214</strain>
    </source>
</reference>
<organism evidence="1 2">
    <name type="scientific">Dysgonomonas alginatilytica</name>
    <dbReference type="NCBI Taxonomy" id="1605892"/>
    <lineage>
        <taxon>Bacteria</taxon>
        <taxon>Pseudomonadati</taxon>
        <taxon>Bacteroidota</taxon>
        <taxon>Bacteroidia</taxon>
        <taxon>Bacteroidales</taxon>
        <taxon>Dysgonomonadaceae</taxon>
        <taxon>Dysgonomonas</taxon>
    </lineage>
</organism>
<gene>
    <name evidence="1" type="ORF">CLV62_12238</name>
</gene>
<protein>
    <submittedName>
        <fullName evidence="1">Uncharacterized protein</fullName>
    </submittedName>
</protein>
<dbReference type="AlphaFoldDB" id="A0A2V3PLH0"/>